<evidence type="ECO:0000313" key="2">
    <source>
        <dbReference type="EMBL" id="KAJ8941716.1"/>
    </source>
</evidence>
<proteinExistence type="predicted"/>
<gene>
    <name evidence="2" type="ORF">NQ318_023312</name>
</gene>
<dbReference type="Proteomes" id="UP001162162">
    <property type="component" value="Unassembled WGS sequence"/>
</dbReference>
<comment type="caution">
    <text evidence="2">The sequence shown here is derived from an EMBL/GenBank/DDBJ whole genome shotgun (WGS) entry which is preliminary data.</text>
</comment>
<keyword evidence="3" id="KW-1185">Reference proteome</keyword>
<protein>
    <submittedName>
        <fullName evidence="2">Uncharacterized protein</fullName>
    </submittedName>
</protein>
<reference evidence="2" key="1">
    <citation type="journal article" date="2023" name="Insect Mol. Biol.">
        <title>Genome sequencing provides insights into the evolution of gene families encoding plant cell wall-degrading enzymes in longhorned beetles.</title>
        <authorList>
            <person name="Shin N.R."/>
            <person name="Okamura Y."/>
            <person name="Kirsch R."/>
            <person name="Pauchet Y."/>
        </authorList>
    </citation>
    <scope>NUCLEOTIDE SEQUENCE</scope>
    <source>
        <strain evidence="2">AMC_N1</strain>
    </source>
</reference>
<name>A0AAV8XRX0_9CUCU</name>
<feature type="region of interest" description="Disordered" evidence="1">
    <location>
        <begin position="1"/>
        <end position="64"/>
    </location>
</feature>
<feature type="compositionally biased region" description="Polar residues" evidence="1">
    <location>
        <begin position="54"/>
        <end position="64"/>
    </location>
</feature>
<sequence length="64" mass="7412">MGREAKRNLQGKESSPGRPEQSRQFQRPRDSTVIKRQGNVHRLGDRRDSDDESNTWNGNSTQQM</sequence>
<organism evidence="2 3">
    <name type="scientific">Aromia moschata</name>
    <dbReference type="NCBI Taxonomy" id="1265417"/>
    <lineage>
        <taxon>Eukaryota</taxon>
        <taxon>Metazoa</taxon>
        <taxon>Ecdysozoa</taxon>
        <taxon>Arthropoda</taxon>
        <taxon>Hexapoda</taxon>
        <taxon>Insecta</taxon>
        <taxon>Pterygota</taxon>
        <taxon>Neoptera</taxon>
        <taxon>Endopterygota</taxon>
        <taxon>Coleoptera</taxon>
        <taxon>Polyphaga</taxon>
        <taxon>Cucujiformia</taxon>
        <taxon>Chrysomeloidea</taxon>
        <taxon>Cerambycidae</taxon>
        <taxon>Cerambycinae</taxon>
        <taxon>Callichromatini</taxon>
        <taxon>Aromia</taxon>
    </lineage>
</organism>
<evidence type="ECO:0000256" key="1">
    <source>
        <dbReference type="SAM" id="MobiDB-lite"/>
    </source>
</evidence>
<dbReference type="EMBL" id="JAPWTK010000357">
    <property type="protein sequence ID" value="KAJ8941716.1"/>
    <property type="molecule type" value="Genomic_DNA"/>
</dbReference>
<evidence type="ECO:0000313" key="3">
    <source>
        <dbReference type="Proteomes" id="UP001162162"/>
    </source>
</evidence>
<accession>A0AAV8XRX0</accession>
<dbReference type="AlphaFoldDB" id="A0AAV8XRX0"/>